<name>A0AAW0FHF8_9APHY</name>
<accession>A0AAW0FHF8</accession>
<dbReference type="AlphaFoldDB" id="A0AAW0FHF8"/>
<evidence type="ECO:0000313" key="2">
    <source>
        <dbReference type="EMBL" id="KAK7680031.1"/>
    </source>
</evidence>
<dbReference type="Pfam" id="PF18759">
    <property type="entry name" value="Plavaka"/>
    <property type="match status" value="1"/>
</dbReference>
<feature type="region of interest" description="Disordered" evidence="1">
    <location>
        <begin position="52"/>
        <end position="126"/>
    </location>
</feature>
<evidence type="ECO:0000313" key="3">
    <source>
        <dbReference type="Proteomes" id="UP001385951"/>
    </source>
</evidence>
<feature type="compositionally biased region" description="Polar residues" evidence="1">
    <location>
        <begin position="96"/>
        <end position="106"/>
    </location>
</feature>
<dbReference type="EMBL" id="JASBNA010000053">
    <property type="protein sequence ID" value="KAK7680031.1"/>
    <property type="molecule type" value="Genomic_DNA"/>
</dbReference>
<sequence length="775" mass="88669">MVSQHFPFPCVEGCSRGSFSERGLSIHQSNCKHVKKVAINTRQRLAKKFEARSNARKALIQRPSPQTSRHSDECDFDTIPGPLPFSDFDLSDPGPSIQTDVSQPDTSHSEEPIPETSTGRGHRKKRPTWKVIEQRRVPIIPVPTSPMLQPPPEPPTIDLHTYTTTPDHFGLFRQYHALPSPNSTRPIHIPISIPTIIHPASNVPPSLLGKMTFEHQEPDKSSESTPPDLAGCTNHSTRMFMEWYWRSKSKSLEDANYFVHNVLLHDDFLLQEMAGFDARRETAQIDVEANKRADRWQESDVNIYVPDGHPHVSPDDGPIPIYSVKGLIHCSITEIIKDVWSQPSSTDFEYIPYRLFWSQEGSPTEQVHGELYTSEAFNRAYEDLLRQPGEPDCSLERVICGLMMYSDSTHLSNFGDAALWPIYMYFGNQSKYTRARPSSGSCHHLAYIPKLPDDFHDFYVHLTGDAPPAEVLTHCRREVMHGVWRTILDDDFLHAYEHGIVIRCADGILRRVYPRIFTYSADYPEKVLLATIRNLGKCPCVRCKIEKDQIPEMGMDRDMKHRGPRTEHIGDIHLRRKIDDARRAIFHYGKGVKSTSVEDRLANESYVPTSNAFLDHLAGLGVNIFALFTVDFLHEVELGVWKALFIHLIRMLFALGGDLIQHLNERYRSMPSFCRSTIRKFHNNVSAMKKLAARDFEDILQCAIAVFDGLFEEPTHNKAIMDLLFVFTEWHANAKLRQHHTSTLTILNSLTRDLGRLLRHFTRQICPLYDTKELP</sequence>
<gene>
    <name evidence="2" type="ORF">QCA50_016977</name>
</gene>
<comment type="caution">
    <text evidence="2">The sequence shown here is derived from an EMBL/GenBank/DDBJ whole genome shotgun (WGS) entry which is preliminary data.</text>
</comment>
<reference evidence="2 3" key="1">
    <citation type="submission" date="2022-09" db="EMBL/GenBank/DDBJ databases">
        <authorList>
            <person name="Palmer J.M."/>
        </authorList>
    </citation>
    <scope>NUCLEOTIDE SEQUENCE [LARGE SCALE GENOMIC DNA]</scope>
    <source>
        <strain evidence="2 3">DSM 7382</strain>
    </source>
</reference>
<dbReference type="InterPro" id="IPR041078">
    <property type="entry name" value="Plavaka"/>
</dbReference>
<protein>
    <recommendedName>
        <fullName evidence="4">C2H2-type domain-containing protein</fullName>
    </recommendedName>
</protein>
<proteinExistence type="predicted"/>
<evidence type="ECO:0000256" key="1">
    <source>
        <dbReference type="SAM" id="MobiDB-lite"/>
    </source>
</evidence>
<dbReference type="Proteomes" id="UP001385951">
    <property type="component" value="Unassembled WGS sequence"/>
</dbReference>
<keyword evidence="3" id="KW-1185">Reference proteome</keyword>
<organism evidence="2 3">
    <name type="scientific">Cerrena zonata</name>
    <dbReference type="NCBI Taxonomy" id="2478898"/>
    <lineage>
        <taxon>Eukaryota</taxon>
        <taxon>Fungi</taxon>
        <taxon>Dikarya</taxon>
        <taxon>Basidiomycota</taxon>
        <taxon>Agaricomycotina</taxon>
        <taxon>Agaricomycetes</taxon>
        <taxon>Polyporales</taxon>
        <taxon>Cerrenaceae</taxon>
        <taxon>Cerrena</taxon>
    </lineage>
</organism>
<evidence type="ECO:0008006" key="4">
    <source>
        <dbReference type="Google" id="ProtNLM"/>
    </source>
</evidence>